<comment type="subcellular location">
    <subcellularLocation>
        <location evidence="8">Cell membrane</location>
    </subcellularLocation>
    <subcellularLocation>
        <location evidence="1">Membrane</location>
    </subcellularLocation>
</comment>
<feature type="transmembrane region" description="Helical" evidence="8">
    <location>
        <begin position="551"/>
        <end position="569"/>
    </location>
</feature>
<dbReference type="Gene3D" id="3.40.50.1000">
    <property type="entry name" value="HAD superfamily/HAD-like"/>
    <property type="match status" value="1"/>
</dbReference>
<feature type="domain" description="P-type ATPase A" evidence="9">
    <location>
        <begin position="112"/>
        <end position="208"/>
    </location>
</feature>
<dbReference type="PANTHER" id="PTHR48085">
    <property type="entry name" value="CADMIUM/ZINC-TRANSPORTING ATPASE HMA2-RELATED"/>
    <property type="match status" value="1"/>
</dbReference>
<dbReference type="NCBIfam" id="TIGR01525">
    <property type="entry name" value="ATPase-IB_hvy"/>
    <property type="match status" value="1"/>
</dbReference>
<keyword evidence="8" id="KW-0479">Metal-binding</keyword>
<comment type="similarity">
    <text evidence="2 8">Belongs to the cation transport ATPase (P-type) (TC 3.A.3) family. Type IB subfamily.</text>
</comment>
<dbReference type="RefSeq" id="WP_232536425.1">
    <property type="nucleotide sequence ID" value="NZ_AP021861.1"/>
</dbReference>
<protein>
    <recommendedName>
        <fullName evidence="6">P-type Zn(2+) transporter</fullName>
        <ecNumber evidence="6">7.2.2.12</ecNumber>
    </recommendedName>
</protein>
<dbReference type="AlphaFoldDB" id="A0A5K7XD49"/>
<organism evidence="10 11">
    <name type="scientific">Lacipirellula parvula</name>
    <dbReference type="NCBI Taxonomy" id="2650471"/>
    <lineage>
        <taxon>Bacteria</taxon>
        <taxon>Pseudomonadati</taxon>
        <taxon>Planctomycetota</taxon>
        <taxon>Planctomycetia</taxon>
        <taxon>Pirellulales</taxon>
        <taxon>Lacipirellulaceae</taxon>
        <taxon>Lacipirellula</taxon>
    </lineage>
</organism>
<dbReference type="GO" id="GO:0015086">
    <property type="term" value="F:cadmium ion transmembrane transporter activity"/>
    <property type="evidence" value="ECO:0007669"/>
    <property type="project" value="TreeGrafter"/>
</dbReference>
<dbReference type="GO" id="GO:0016463">
    <property type="term" value="F:P-type zinc transporter activity"/>
    <property type="evidence" value="ECO:0007669"/>
    <property type="project" value="UniProtKB-EC"/>
</dbReference>
<dbReference type="PANTHER" id="PTHR48085:SF5">
    <property type="entry name" value="CADMIUM_ZINC-TRANSPORTING ATPASE HMA4-RELATED"/>
    <property type="match status" value="1"/>
</dbReference>
<dbReference type="InterPro" id="IPR023299">
    <property type="entry name" value="ATPase_P-typ_cyto_dom_N"/>
</dbReference>
<keyword evidence="5 8" id="KW-0472">Membrane</keyword>
<comment type="catalytic activity">
    <reaction evidence="7">
        <text>Zn(2+)(in) + ATP + H2O = Zn(2+)(out) + ADP + phosphate + H(+)</text>
        <dbReference type="Rhea" id="RHEA:20621"/>
        <dbReference type="ChEBI" id="CHEBI:15377"/>
        <dbReference type="ChEBI" id="CHEBI:15378"/>
        <dbReference type="ChEBI" id="CHEBI:29105"/>
        <dbReference type="ChEBI" id="CHEBI:30616"/>
        <dbReference type="ChEBI" id="CHEBI:43474"/>
        <dbReference type="ChEBI" id="CHEBI:456216"/>
        <dbReference type="EC" id="7.2.2.12"/>
    </reaction>
</comment>
<evidence type="ECO:0000259" key="9">
    <source>
        <dbReference type="Pfam" id="PF00122"/>
    </source>
</evidence>
<dbReference type="InterPro" id="IPR023298">
    <property type="entry name" value="ATPase_P-typ_TM_dom_sf"/>
</dbReference>
<dbReference type="InterPro" id="IPR018303">
    <property type="entry name" value="ATPase_P-typ_P_site"/>
</dbReference>
<feature type="transmembrane region" description="Helical" evidence="8">
    <location>
        <begin position="226"/>
        <end position="245"/>
    </location>
</feature>
<keyword evidence="10" id="KW-0378">Hydrolase</keyword>
<evidence type="ECO:0000256" key="8">
    <source>
        <dbReference type="RuleBase" id="RU362081"/>
    </source>
</evidence>
<accession>A0A5K7XD49</accession>
<proteinExistence type="inferred from homology"/>
<evidence type="ECO:0000256" key="3">
    <source>
        <dbReference type="ARBA" id="ARBA00022692"/>
    </source>
</evidence>
<keyword evidence="3 8" id="KW-0812">Transmembrane</keyword>
<gene>
    <name evidence="10" type="ORF">PLANPX_3927</name>
</gene>
<feature type="transmembrane region" description="Helical" evidence="8">
    <location>
        <begin position="61"/>
        <end position="86"/>
    </location>
</feature>
<dbReference type="SUPFAM" id="SSF81665">
    <property type="entry name" value="Calcium ATPase, transmembrane domain M"/>
    <property type="match status" value="1"/>
</dbReference>
<dbReference type="EMBL" id="AP021861">
    <property type="protein sequence ID" value="BBO34315.1"/>
    <property type="molecule type" value="Genomic_DNA"/>
</dbReference>
<dbReference type="PRINTS" id="PR00119">
    <property type="entry name" value="CATATPASE"/>
</dbReference>
<dbReference type="Gene3D" id="2.70.150.10">
    <property type="entry name" value="Calcium-transporting ATPase, cytoplasmic transduction domain A"/>
    <property type="match status" value="1"/>
</dbReference>
<dbReference type="InterPro" id="IPR023214">
    <property type="entry name" value="HAD_sf"/>
</dbReference>
<dbReference type="GO" id="GO:0046872">
    <property type="term" value="F:metal ion binding"/>
    <property type="evidence" value="ECO:0007669"/>
    <property type="project" value="UniProtKB-KW"/>
</dbReference>
<dbReference type="NCBIfam" id="TIGR01494">
    <property type="entry name" value="ATPase_P-type"/>
    <property type="match status" value="1"/>
</dbReference>
<keyword evidence="8" id="KW-0067">ATP-binding</keyword>
<dbReference type="InterPro" id="IPR008250">
    <property type="entry name" value="ATPase_P-typ_transduc_dom_A_sf"/>
</dbReference>
<dbReference type="KEGG" id="lpav:PLANPX_3927"/>
<evidence type="ECO:0000256" key="4">
    <source>
        <dbReference type="ARBA" id="ARBA00022989"/>
    </source>
</evidence>
<evidence type="ECO:0000313" key="11">
    <source>
        <dbReference type="Proteomes" id="UP000326837"/>
    </source>
</evidence>
<keyword evidence="8" id="KW-0547">Nucleotide-binding</keyword>
<dbReference type="Proteomes" id="UP000326837">
    <property type="component" value="Chromosome"/>
</dbReference>
<evidence type="ECO:0000313" key="10">
    <source>
        <dbReference type="EMBL" id="BBO34315.1"/>
    </source>
</evidence>
<evidence type="ECO:0000256" key="2">
    <source>
        <dbReference type="ARBA" id="ARBA00006024"/>
    </source>
</evidence>
<dbReference type="InterPro" id="IPR027256">
    <property type="entry name" value="P-typ_ATPase_IB"/>
</dbReference>
<dbReference type="GO" id="GO:0005886">
    <property type="term" value="C:plasma membrane"/>
    <property type="evidence" value="ECO:0007669"/>
    <property type="project" value="UniProtKB-SubCell"/>
</dbReference>
<name>A0A5K7XD49_9BACT</name>
<keyword evidence="4 8" id="KW-1133">Transmembrane helix</keyword>
<dbReference type="InterPro" id="IPR051014">
    <property type="entry name" value="Cation_Transport_ATPase_IB"/>
</dbReference>
<dbReference type="GO" id="GO:0016887">
    <property type="term" value="F:ATP hydrolysis activity"/>
    <property type="evidence" value="ECO:0007669"/>
    <property type="project" value="InterPro"/>
</dbReference>
<dbReference type="EC" id="7.2.2.12" evidence="6"/>
<evidence type="ECO:0000256" key="1">
    <source>
        <dbReference type="ARBA" id="ARBA00004370"/>
    </source>
</evidence>
<keyword evidence="8" id="KW-1003">Cell membrane</keyword>
<dbReference type="SUPFAM" id="SSF56784">
    <property type="entry name" value="HAD-like"/>
    <property type="match status" value="1"/>
</dbReference>
<dbReference type="InterPro" id="IPR036412">
    <property type="entry name" value="HAD-like_sf"/>
</dbReference>
<dbReference type="Pfam" id="PF00122">
    <property type="entry name" value="E1-E2_ATPase"/>
    <property type="match status" value="1"/>
</dbReference>
<feature type="transmembrane region" description="Helical" evidence="8">
    <location>
        <begin position="29"/>
        <end position="49"/>
    </location>
</feature>
<dbReference type="Pfam" id="PF00702">
    <property type="entry name" value="Hydrolase"/>
    <property type="match status" value="1"/>
</dbReference>
<dbReference type="PROSITE" id="PS00154">
    <property type="entry name" value="ATPASE_E1_E2"/>
    <property type="match status" value="1"/>
</dbReference>
<keyword evidence="11" id="KW-1185">Reference proteome</keyword>
<sequence>MTAIAAAAIAGITLHLVLRYATSTSIFIIELPLWSVLLLGGVPLVFELSAKVLRAEFGSDLLAGISIVTAIILGEYLAGALVVLMLSGGEALESYAIRSASSVLSALAKRMPSLAHQRRGGVVVDVPLSDVAVDDVLVIFPHDICPVDGVVIEGRGSMDESFLTGEPFQMSKTPGSEVISGAINGESAIVIRASRPAADSRYSKIMQIMLSAEQHRPRMRRLGDTLGAYYTPLALAIASLAWWISGQPHRFLAVLVVATPCPLLIAIPVAIIGAISLCARRGIIVKDTVVLETIATCTTAIFDKTGTLTYGRPRLTDQLVVSDAEAAEVLTLVASLERYSKHPLARAVLAAAKSAGVALQEVSEISEPPGQGLRGIVAGHTVQITSRGVIARDQLDRGDQLPPHAGGLECCVVIDQCYTATYRFRDEPRSEGASFVKHLHPYHGFTRLLIVSGDRESEVRYLAEQIGIREVYAEKTPEEKVAIVRAETLKARTLYVGDGINDAPALLSATVGIAIGQNSDITTESAGVVVMDSSLEKVDEFMHISSRMRRIALQSAIGGMSLSVAGMALASGGLLLPVAGAVTQEIIDVLAILNALRAALPPKKLSDFSKAQVEPPTNR</sequence>
<dbReference type="SUPFAM" id="SSF81653">
    <property type="entry name" value="Calcium ATPase, transduction domain A"/>
    <property type="match status" value="1"/>
</dbReference>
<reference evidence="11" key="1">
    <citation type="submission" date="2019-10" db="EMBL/GenBank/DDBJ databases">
        <title>Lacipirellula parvula gen. nov., sp. nov., representing a lineage of planctomycetes widespread in freshwater anoxic habitats, and description of the family Lacipirellulaceae.</title>
        <authorList>
            <person name="Dedysh S.N."/>
            <person name="Kulichevskaya I.S."/>
            <person name="Beletsky A.V."/>
            <person name="Rakitin A.L."/>
            <person name="Mardanov A.V."/>
            <person name="Ivanova A.A."/>
            <person name="Saltykova V.X."/>
            <person name="Rijpstra W.I.C."/>
            <person name="Sinninghe Damste J.S."/>
            <person name="Ravin N.V."/>
        </authorList>
    </citation>
    <scope>NUCLEOTIDE SEQUENCE [LARGE SCALE GENOMIC DNA]</scope>
    <source>
        <strain evidence="11">PX69</strain>
    </source>
</reference>
<dbReference type="InterPro" id="IPR001757">
    <property type="entry name" value="P_typ_ATPase"/>
</dbReference>
<evidence type="ECO:0000256" key="6">
    <source>
        <dbReference type="ARBA" id="ARBA00039097"/>
    </source>
</evidence>
<feature type="transmembrane region" description="Helical" evidence="8">
    <location>
        <begin position="251"/>
        <end position="277"/>
    </location>
</feature>
<dbReference type="InterPro" id="IPR059000">
    <property type="entry name" value="ATPase_P-type_domA"/>
</dbReference>
<evidence type="ECO:0000256" key="7">
    <source>
        <dbReference type="ARBA" id="ARBA00047308"/>
    </source>
</evidence>
<dbReference type="Gene3D" id="3.40.1110.10">
    <property type="entry name" value="Calcium-transporting ATPase, cytoplasmic domain N"/>
    <property type="match status" value="1"/>
</dbReference>
<evidence type="ECO:0000256" key="5">
    <source>
        <dbReference type="ARBA" id="ARBA00023136"/>
    </source>
</evidence>
<dbReference type="GO" id="GO:0005524">
    <property type="term" value="F:ATP binding"/>
    <property type="evidence" value="ECO:0007669"/>
    <property type="project" value="UniProtKB-UniRule"/>
</dbReference>